<dbReference type="SUPFAM" id="SSF48613">
    <property type="entry name" value="Heme oxygenase-like"/>
    <property type="match status" value="1"/>
</dbReference>
<dbReference type="OrthoDB" id="9149607at2"/>
<dbReference type="RefSeq" id="WP_136346649.1">
    <property type="nucleotide sequence ID" value="NZ_SSOC01000001.1"/>
</dbReference>
<evidence type="ECO:0000313" key="2">
    <source>
        <dbReference type="Proteomes" id="UP000308430"/>
    </source>
</evidence>
<dbReference type="Pfam" id="PF01126">
    <property type="entry name" value="Heme_oxygenase"/>
    <property type="match status" value="1"/>
</dbReference>
<organism evidence="1 2">
    <name type="scientific">Pseudothauera nasutitermitis</name>
    <dbReference type="NCBI Taxonomy" id="2565930"/>
    <lineage>
        <taxon>Bacteria</taxon>
        <taxon>Pseudomonadati</taxon>
        <taxon>Pseudomonadota</taxon>
        <taxon>Betaproteobacteria</taxon>
        <taxon>Rhodocyclales</taxon>
        <taxon>Zoogloeaceae</taxon>
        <taxon>Pseudothauera</taxon>
    </lineage>
</organism>
<dbReference type="GO" id="GO:0006788">
    <property type="term" value="P:heme oxidation"/>
    <property type="evidence" value="ECO:0007669"/>
    <property type="project" value="InterPro"/>
</dbReference>
<name>A0A4S4B3J6_9RHOO</name>
<dbReference type="AlphaFoldDB" id="A0A4S4B3J6"/>
<dbReference type="Gene3D" id="1.20.910.10">
    <property type="entry name" value="Heme oxygenase-like"/>
    <property type="match status" value="1"/>
</dbReference>
<dbReference type="CDD" id="cd19166">
    <property type="entry name" value="HemeO-bac"/>
    <property type="match status" value="1"/>
</dbReference>
<evidence type="ECO:0000313" key="1">
    <source>
        <dbReference type="EMBL" id="THF67240.1"/>
    </source>
</evidence>
<dbReference type="EMBL" id="SSOC01000001">
    <property type="protein sequence ID" value="THF67240.1"/>
    <property type="molecule type" value="Genomic_DNA"/>
</dbReference>
<sequence length="195" mass="21157">MTTTITAPGLAQRLKTETAEQHARMHRLMEQARPFASRENYARFVAAQYLFQRDVVHLFADPAVKAAVPDLDQRGRDDASLADLADLGASAPQGSIASEGVAMPEALGWLYVSEGSTLGAAFLFKEAQEQLGLTAEFGARNLAAYPEGRANAWRRFVAALDNEHLDPAVHDAVITGASAAYDRFGVLLEEHFELA</sequence>
<accession>A0A4S4B3J6</accession>
<protein>
    <submittedName>
        <fullName evidence="1">Biliverdin-producing heme oxygenase</fullName>
    </submittedName>
</protein>
<comment type="caution">
    <text evidence="1">The sequence shown here is derived from an EMBL/GenBank/DDBJ whole genome shotgun (WGS) entry which is preliminary data.</text>
</comment>
<keyword evidence="2" id="KW-1185">Reference proteome</keyword>
<dbReference type="InterPro" id="IPR016053">
    <property type="entry name" value="Haem_Oase-like"/>
</dbReference>
<dbReference type="GO" id="GO:0004392">
    <property type="term" value="F:heme oxygenase (decyclizing) activity"/>
    <property type="evidence" value="ECO:0007669"/>
    <property type="project" value="InterPro"/>
</dbReference>
<gene>
    <name evidence="1" type="ORF">E6C76_02345</name>
</gene>
<reference evidence="1 2" key="1">
    <citation type="submission" date="2019-04" db="EMBL/GenBank/DDBJ databases">
        <title>Azoarcus nasutitermitis sp. nov. isolated from termite nest.</title>
        <authorList>
            <person name="Lin S.-Y."/>
            <person name="Hameed A."/>
            <person name="Hsu Y.-H."/>
            <person name="Young C.-C."/>
        </authorList>
    </citation>
    <scope>NUCLEOTIDE SEQUENCE [LARGE SCALE GENOMIC DNA]</scope>
    <source>
        <strain evidence="1 2">CC-YHH838</strain>
    </source>
</reference>
<proteinExistence type="predicted"/>
<dbReference type="InterPro" id="IPR016084">
    <property type="entry name" value="Haem_Oase-like_multi-hlx"/>
</dbReference>
<dbReference type="Proteomes" id="UP000308430">
    <property type="component" value="Unassembled WGS sequence"/>
</dbReference>